<comment type="caution">
    <text evidence="3">The sequence shown here is derived from an EMBL/GenBank/DDBJ whole genome shotgun (WGS) entry which is preliminary data.</text>
</comment>
<name>A0A1Y1ZG37_9PLEO</name>
<proteinExistence type="predicted"/>
<evidence type="ECO:0000256" key="2">
    <source>
        <dbReference type="SAM" id="MobiDB-lite"/>
    </source>
</evidence>
<evidence type="ECO:0000313" key="4">
    <source>
        <dbReference type="Proteomes" id="UP000193144"/>
    </source>
</evidence>
<feature type="region of interest" description="Disordered" evidence="2">
    <location>
        <begin position="266"/>
        <end position="363"/>
    </location>
</feature>
<keyword evidence="4" id="KW-1185">Reference proteome</keyword>
<protein>
    <submittedName>
        <fullName evidence="3">Uncharacterized protein</fullName>
    </submittedName>
</protein>
<dbReference type="OrthoDB" id="5410764at2759"/>
<gene>
    <name evidence="3" type="ORF">BCR34DRAFT_381973</name>
</gene>
<organism evidence="3 4">
    <name type="scientific">Clohesyomyces aquaticus</name>
    <dbReference type="NCBI Taxonomy" id="1231657"/>
    <lineage>
        <taxon>Eukaryota</taxon>
        <taxon>Fungi</taxon>
        <taxon>Dikarya</taxon>
        <taxon>Ascomycota</taxon>
        <taxon>Pezizomycotina</taxon>
        <taxon>Dothideomycetes</taxon>
        <taxon>Pleosporomycetidae</taxon>
        <taxon>Pleosporales</taxon>
        <taxon>Lindgomycetaceae</taxon>
        <taxon>Clohesyomyces</taxon>
    </lineage>
</organism>
<sequence length="628" mass="69995">MATLDMPDLPGPLIDMDGFTKAHPVSKPVTPLDVVFSCGVCHETFADIYGGCATVEGLSDGINPKERLVTKLWLSACCHVYCGKHLEGGGPPFHPAGTRPRAACPVCAKEKGEDRLRELYSIRGFKEGEYDSAIPACWFTTPPIKLDAAGKEMEALRFQYLSLIRFAQHVTEDNQEVKARLAQAQDDVQRLQKSSAEDRAKLSTVEKQNERLRAMEPELQKFKARMPAIEHYLKQLPRMVEQSEQLRAQLASFGCHVPPESYAYNSEPYPFDDNGNVMQGSGGYPTESSLKRTASSHTAGRSAANNGAATDANGTVTSSPQARPMKRQKHNFGHAENIHTAPSREELHGRDLMPPPRGPLSKMKSMKRLWPGRKKSPKFPLPRATADYHDNAADVQMYNDGQWDRAQKEPVNDHWYDRPFTRHSFHNGGSPYMSGGLPGDNLPYSTSPLHPPKSMNGEATQDAHTENCNGPLARNGGLPIEPSYIRLMDNLSHDTGLNLGLKDPRVNPRVEQVIDLESDHAHSHQVRPLEVQDTRLIQRHEETRQPEFTFQPPNAPSSPAWQSYHPDPLRSNPPQAFAQRPVDRVRLNPITPAPQQSQQPAKRAESVFTSFRRLSVSKVKHLSPSRLA</sequence>
<reference evidence="3 4" key="1">
    <citation type="submission" date="2016-07" db="EMBL/GenBank/DDBJ databases">
        <title>Pervasive Adenine N6-methylation of Active Genes in Fungi.</title>
        <authorList>
            <consortium name="DOE Joint Genome Institute"/>
            <person name="Mondo S.J."/>
            <person name="Dannebaum R.O."/>
            <person name="Kuo R.C."/>
            <person name="Labutti K."/>
            <person name="Haridas S."/>
            <person name="Kuo A."/>
            <person name="Salamov A."/>
            <person name="Ahrendt S.R."/>
            <person name="Lipzen A."/>
            <person name="Sullivan W."/>
            <person name="Andreopoulos W.B."/>
            <person name="Clum A."/>
            <person name="Lindquist E."/>
            <person name="Daum C."/>
            <person name="Ramamoorthy G.K."/>
            <person name="Gryganskyi A."/>
            <person name="Culley D."/>
            <person name="Magnuson J.K."/>
            <person name="James T.Y."/>
            <person name="O'Malley M.A."/>
            <person name="Stajich J.E."/>
            <person name="Spatafora J.W."/>
            <person name="Visel A."/>
            <person name="Grigoriev I.V."/>
        </authorList>
    </citation>
    <scope>NUCLEOTIDE SEQUENCE [LARGE SCALE GENOMIC DNA]</scope>
    <source>
        <strain evidence="3 4">CBS 115471</strain>
    </source>
</reference>
<dbReference type="EMBL" id="MCFA01000090">
    <property type="protein sequence ID" value="ORY09134.1"/>
    <property type="molecule type" value="Genomic_DNA"/>
</dbReference>
<feature type="region of interest" description="Disordered" evidence="2">
    <location>
        <begin position="543"/>
        <end position="576"/>
    </location>
</feature>
<dbReference type="Proteomes" id="UP000193144">
    <property type="component" value="Unassembled WGS sequence"/>
</dbReference>
<feature type="compositionally biased region" description="Polar residues" evidence="2">
    <location>
        <begin position="546"/>
        <end position="561"/>
    </location>
</feature>
<feature type="region of interest" description="Disordered" evidence="2">
    <location>
        <begin position="431"/>
        <end position="475"/>
    </location>
</feature>
<feature type="compositionally biased region" description="Low complexity" evidence="2">
    <location>
        <begin position="303"/>
        <end position="315"/>
    </location>
</feature>
<keyword evidence="1" id="KW-0175">Coiled coil</keyword>
<feature type="coiled-coil region" evidence="1">
    <location>
        <begin position="167"/>
        <end position="201"/>
    </location>
</feature>
<dbReference type="AlphaFoldDB" id="A0A1Y1ZG37"/>
<feature type="compositionally biased region" description="Polar residues" evidence="2">
    <location>
        <begin position="286"/>
        <end position="299"/>
    </location>
</feature>
<evidence type="ECO:0000313" key="3">
    <source>
        <dbReference type="EMBL" id="ORY09134.1"/>
    </source>
</evidence>
<accession>A0A1Y1ZG37</accession>
<feature type="compositionally biased region" description="Basic and acidic residues" evidence="2">
    <location>
        <begin position="342"/>
        <end position="351"/>
    </location>
</feature>
<evidence type="ECO:0000256" key="1">
    <source>
        <dbReference type="SAM" id="Coils"/>
    </source>
</evidence>
<dbReference type="STRING" id="1231657.A0A1Y1ZG37"/>